<evidence type="ECO:0000313" key="2">
    <source>
        <dbReference type="Proteomes" id="UP000284109"/>
    </source>
</evidence>
<name>A0A347SPN7_9LACO</name>
<dbReference type="RefSeq" id="WP_118899650.1">
    <property type="nucleotide sequence ID" value="NZ_CP031513.1"/>
</dbReference>
<proteinExistence type="predicted"/>
<dbReference type="GO" id="GO:0003700">
    <property type="term" value="F:DNA-binding transcription factor activity"/>
    <property type="evidence" value="ECO:0007669"/>
    <property type="project" value="InterPro"/>
</dbReference>
<dbReference type="SUPFAM" id="SSF88946">
    <property type="entry name" value="Sigma2 domain of RNA polymerase sigma factors"/>
    <property type="match status" value="1"/>
</dbReference>
<dbReference type="GO" id="GO:0006352">
    <property type="term" value="P:DNA-templated transcription initiation"/>
    <property type="evidence" value="ECO:0007669"/>
    <property type="project" value="InterPro"/>
</dbReference>
<sequence length="167" mass="19925">MNLEHDLTTGFTLAWKEQRLIFGALKRAGVYRSNYLYEDLVQEGYLTYALTWSNSHLTGEEFNHYVFQRIVWRTLDLLRHERYRQEHSDVDELMINDEQVGEPLFWDVQVQELLPQLTAVEQQILFKHLLQEQKLSLLAINLGVTPRYLRKVRTQLRAKLRPLLGRE</sequence>
<dbReference type="InterPro" id="IPR013324">
    <property type="entry name" value="RNA_pol_sigma_r3/r4-like"/>
</dbReference>
<protein>
    <submittedName>
        <fullName evidence="1">Uncharacterized protein</fullName>
    </submittedName>
</protein>
<dbReference type="InterPro" id="IPR013325">
    <property type="entry name" value="RNA_pol_sigma_r2"/>
</dbReference>
<reference evidence="1 2" key="1">
    <citation type="submission" date="2018-07" db="EMBL/GenBank/DDBJ databases">
        <title>Genome sequences of six Lactobacillus spp. isolated from bumble bee guts.</title>
        <authorList>
            <person name="Motta E.V.S."/>
            <person name="Moran N.A."/>
        </authorList>
    </citation>
    <scope>NUCLEOTIDE SEQUENCE [LARGE SCALE GENOMIC DNA]</scope>
    <source>
        <strain evidence="1 2">BI-1.1</strain>
    </source>
</reference>
<accession>A0A347SPN7</accession>
<comment type="caution">
    <text evidence="1">The sequence shown here is derived from an EMBL/GenBank/DDBJ whole genome shotgun (WGS) entry which is preliminary data.</text>
</comment>
<dbReference type="OrthoDB" id="2248780at2"/>
<evidence type="ECO:0000313" key="1">
    <source>
        <dbReference type="EMBL" id="RHW51999.1"/>
    </source>
</evidence>
<keyword evidence="2" id="KW-1185">Reference proteome</keyword>
<dbReference type="KEGG" id="lbm:DS830_00055"/>
<gene>
    <name evidence="1" type="ORF">DS831_01320</name>
</gene>
<organism evidence="1 2">
    <name type="scientific">Bombilactobacillus bombi</name>
    <dbReference type="NCBI Taxonomy" id="1303590"/>
    <lineage>
        <taxon>Bacteria</taxon>
        <taxon>Bacillati</taxon>
        <taxon>Bacillota</taxon>
        <taxon>Bacilli</taxon>
        <taxon>Lactobacillales</taxon>
        <taxon>Lactobacillaceae</taxon>
        <taxon>Bombilactobacillus</taxon>
    </lineage>
</organism>
<dbReference type="EMBL" id="QOCR01000001">
    <property type="protein sequence ID" value="RHW51999.1"/>
    <property type="molecule type" value="Genomic_DNA"/>
</dbReference>
<dbReference type="AlphaFoldDB" id="A0A347SPN7"/>
<dbReference type="Proteomes" id="UP000284109">
    <property type="component" value="Unassembled WGS sequence"/>
</dbReference>
<dbReference type="SUPFAM" id="SSF88659">
    <property type="entry name" value="Sigma3 and sigma4 domains of RNA polymerase sigma factors"/>
    <property type="match status" value="1"/>
</dbReference>